<keyword evidence="3 6" id="KW-0732">Signal</keyword>
<name>A0AAE3SEV4_9BACT</name>
<feature type="domain" description="SusD-like N-terminal" evidence="8">
    <location>
        <begin position="23"/>
        <end position="223"/>
    </location>
</feature>
<keyword evidence="5" id="KW-0998">Cell outer membrane</keyword>
<keyword evidence="10" id="KW-1185">Reference proteome</keyword>
<evidence type="ECO:0000259" key="7">
    <source>
        <dbReference type="Pfam" id="PF07980"/>
    </source>
</evidence>
<evidence type="ECO:0000256" key="5">
    <source>
        <dbReference type="ARBA" id="ARBA00023237"/>
    </source>
</evidence>
<reference evidence="9" key="1">
    <citation type="submission" date="2022-10" db="EMBL/GenBank/DDBJ databases">
        <authorList>
            <person name="Yu W.X."/>
        </authorList>
    </citation>
    <scope>NUCLEOTIDE SEQUENCE</scope>
    <source>
        <strain evidence="9">AAT</strain>
    </source>
</reference>
<dbReference type="RefSeq" id="WP_301190151.1">
    <property type="nucleotide sequence ID" value="NZ_JAPDPJ010000016.1"/>
</dbReference>
<feature type="domain" description="RagB/SusD" evidence="7">
    <location>
        <begin position="357"/>
        <end position="607"/>
    </location>
</feature>
<dbReference type="Proteomes" id="UP001209229">
    <property type="component" value="Unassembled WGS sequence"/>
</dbReference>
<evidence type="ECO:0000259" key="8">
    <source>
        <dbReference type="Pfam" id="PF14322"/>
    </source>
</evidence>
<accession>A0AAE3SEV4</accession>
<feature type="chain" id="PRO_5042095834" evidence="6">
    <location>
        <begin position="25"/>
        <end position="607"/>
    </location>
</feature>
<dbReference type="EMBL" id="JAPDPJ010000016">
    <property type="protein sequence ID" value="MCW3786586.1"/>
    <property type="molecule type" value="Genomic_DNA"/>
</dbReference>
<dbReference type="PROSITE" id="PS51257">
    <property type="entry name" value="PROKAR_LIPOPROTEIN"/>
    <property type="match status" value="1"/>
</dbReference>
<keyword evidence="4" id="KW-0472">Membrane</keyword>
<organism evidence="9 10">
    <name type="scientific">Plebeiibacterium sediminum</name>
    <dbReference type="NCBI Taxonomy" id="2992112"/>
    <lineage>
        <taxon>Bacteria</taxon>
        <taxon>Pseudomonadati</taxon>
        <taxon>Bacteroidota</taxon>
        <taxon>Bacteroidia</taxon>
        <taxon>Marinilabiliales</taxon>
        <taxon>Marinilabiliaceae</taxon>
        <taxon>Plebeiibacterium</taxon>
    </lineage>
</organism>
<dbReference type="Pfam" id="PF14322">
    <property type="entry name" value="SusD-like_3"/>
    <property type="match status" value="1"/>
</dbReference>
<evidence type="ECO:0000256" key="2">
    <source>
        <dbReference type="ARBA" id="ARBA00006275"/>
    </source>
</evidence>
<evidence type="ECO:0000256" key="3">
    <source>
        <dbReference type="ARBA" id="ARBA00022729"/>
    </source>
</evidence>
<comment type="similarity">
    <text evidence="2">Belongs to the SusD family.</text>
</comment>
<dbReference type="Gene3D" id="1.25.40.390">
    <property type="match status" value="1"/>
</dbReference>
<dbReference type="InterPro" id="IPR012944">
    <property type="entry name" value="SusD_RagB_dom"/>
</dbReference>
<evidence type="ECO:0000313" key="9">
    <source>
        <dbReference type="EMBL" id="MCW3786586.1"/>
    </source>
</evidence>
<dbReference type="AlphaFoldDB" id="A0AAE3SEV4"/>
<evidence type="ECO:0000313" key="10">
    <source>
        <dbReference type="Proteomes" id="UP001209229"/>
    </source>
</evidence>
<dbReference type="InterPro" id="IPR033985">
    <property type="entry name" value="SusD-like_N"/>
</dbReference>
<evidence type="ECO:0000256" key="4">
    <source>
        <dbReference type="ARBA" id="ARBA00023136"/>
    </source>
</evidence>
<dbReference type="CDD" id="cd08977">
    <property type="entry name" value="SusD"/>
    <property type="match status" value="1"/>
</dbReference>
<sequence>MKMNKVYILGLALLSLLFSSCEDWLDMPSESKYDSSSVFESVGRAEMAVMACYTNTFNRELYYQLGMGTDECMSTEGDTNSKNQMANYVYTTSNIPTSTYNALYAGIEYANVCIKKLTAMKTGSSEADQQKIDYLLGESYAVRGMNYLNIVRFFGDVPYPTKPVEDMDTFTSSRVPRDTIYDGIIKDLQAATELLPWLDEGVYTTPERFTKNAAYGILARTALYAAGYSLRFDLNTYDPASVRLAQREDQNRIAELYQIASNACYQIIQHGQNHLVENYEDVFRDLMNGRYNDESILELGQYGANVNDYSIGYTNGIYAHPNCMYQKAKPAMQAIPSYYFDFEEGDVRRDVTICNYDISSDNIRKLSTFSGLTIGKFRVDWTSELGVKVNKRDINWPVLRYSDVLLMYAEAENEINGAPSNEAVEALKEVRMRAFNNDEAKVGTIPTAYSNFKDAIIKERKLELGFETLRRTDLIRWGIHYETLTGAKQKVIDIANHTGNYTNVDLYRAYLPVAATDFEDALVAVDYISYKTELSETEIADLEAQGYVVLDMFSADDLSNGKAYTPDQVWIESLFRGLEKEKVELLPLNQKMIDVNPGLEGQQHPLY</sequence>
<protein>
    <submittedName>
        <fullName evidence="9">RagB/SusD family nutrient uptake outer membrane protein</fullName>
    </submittedName>
</protein>
<proteinExistence type="inferred from homology"/>
<comment type="subcellular location">
    <subcellularLocation>
        <location evidence="1">Cell outer membrane</location>
    </subcellularLocation>
</comment>
<feature type="signal peptide" evidence="6">
    <location>
        <begin position="1"/>
        <end position="24"/>
    </location>
</feature>
<gene>
    <name evidence="9" type="ORF">OM075_08915</name>
</gene>
<dbReference type="GO" id="GO:0009279">
    <property type="term" value="C:cell outer membrane"/>
    <property type="evidence" value="ECO:0007669"/>
    <property type="project" value="UniProtKB-SubCell"/>
</dbReference>
<evidence type="ECO:0000256" key="1">
    <source>
        <dbReference type="ARBA" id="ARBA00004442"/>
    </source>
</evidence>
<dbReference type="SUPFAM" id="SSF48452">
    <property type="entry name" value="TPR-like"/>
    <property type="match status" value="1"/>
</dbReference>
<comment type="caution">
    <text evidence="9">The sequence shown here is derived from an EMBL/GenBank/DDBJ whole genome shotgun (WGS) entry which is preliminary data.</text>
</comment>
<dbReference type="InterPro" id="IPR011990">
    <property type="entry name" value="TPR-like_helical_dom_sf"/>
</dbReference>
<dbReference type="Pfam" id="PF07980">
    <property type="entry name" value="SusD_RagB"/>
    <property type="match status" value="1"/>
</dbReference>
<evidence type="ECO:0000256" key="6">
    <source>
        <dbReference type="SAM" id="SignalP"/>
    </source>
</evidence>